<feature type="region of interest" description="Disordered" evidence="2">
    <location>
        <begin position="1404"/>
        <end position="1474"/>
    </location>
</feature>
<name>A0A9P5S1V6_9FUNG</name>
<dbReference type="GO" id="GO:0042162">
    <property type="term" value="F:telomeric DNA binding"/>
    <property type="evidence" value="ECO:0007669"/>
    <property type="project" value="TreeGrafter"/>
</dbReference>
<accession>A0A9P5S1V6</accession>
<dbReference type="Gene3D" id="1.25.40.720">
    <property type="entry name" value="Telomere length regulation protein 2, C-terminal domain"/>
    <property type="match status" value="2"/>
</dbReference>
<feature type="compositionally biased region" description="Acidic residues" evidence="2">
    <location>
        <begin position="1444"/>
        <end position="1468"/>
    </location>
</feature>
<dbReference type="GO" id="GO:0005829">
    <property type="term" value="C:cytosol"/>
    <property type="evidence" value="ECO:0007669"/>
    <property type="project" value="TreeGrafter"/>
</dbReference>
<feature type="region of interest" description="Disordered" evidence="2">
    <location>
        <begin position="369"/>
        <end position="391"/>
    </location>
</feature>
<feature type="compositionally biased region" description="Polar residues" evidence="2">
    <location>
        <begin position="218"/>
        <end position="231"/>
    </location>
</feature>
<evidence type="ECO:0000256" key="2">
    <source>
        <dbReference type="SAM" id="MobiDB-lite"/>
    </source>
</evidence>
<dbReference type="SUPFAM" id="SSF52047">
    <property type="entry name" value="RNI-like"/>
    <property type="match status" value="1"/>
</dbReference>
<organism evidence="4 5">
    <name type="scientific">Linnemannia schmuckeri</name>
    <dbReference type="NCBI Taxonomy" id="64567"/>
    <lineage>
        <taxon>Eukaryota</taxon>
        <taxon>Fungi</taxon>
        <taxon>Fungi incertae sedis</taxon>
        <taxon>Mucoromycota</taxon>
        <taxon>Mortierellomycotina</taxon>
        <taxon>Mortierellomycetes</taxon>
        <taxon>Mortierellales</taxon>
        <taxon>Mortierellaceae</taxon>
        <taxon>Linnemannia</taxon>
    </lineage>
</organism>
<evidence type="ECO:0000259" key="3">
    <source>
        <dbReference type="Pfam" id="PF10193"/>
    </source>
</evidence>
<reference evidence="4" key="1">
    <citation type="journal article" date="2020" name="Fungal Divers.">
        <title>Resolving the Mortierellaceae phylogeny through synthesis of multi-gene phylogenetics and phylogenomics.</title>
        <authorList>
            <person name="Vandepol N."/>
            <person name="Liber J."/>
            <person name="Desiro A."/>
            <person name="Na H."/>
            <person name="Kennedy M."/>
            <person name="Barry K."/>
            <person name="Grigoriev I.V."/>
            <person name="Miller A.N."/>
            <person name="O'Donnell K."/>
            <person name="Stajich J.E."/>
            <person name="Bonito G."/>
        </authorList>
    </citation>
    <scope>NUCLEOTIDE SEQUENCE</scope>
    <source>
        <strain evidence="4">NRRL 6426</strain>
    </source>
</reference>
<feature type="compositionally biased region" description="Polar residues" evidence="2">
    <location>
        <begin position="1598"/>
        <end position="1617"/>
    </location>
</feature>
<feature type="compositionally biased region" description="Low complexity" evidence="2">
    <location>
        <begin position="369"/>
        <end position="378"/>
    </location>
</feature>
<feature type="compositionally biased region" description="Acidic residues" evidence="2">
    <location>
        <begin position="1419"/>
        <end position="1429"/>
    </location>
</feature>
<feature type="region of interest" description="Disordered" evidence="2">
    <location>
        <begin position="1598"/>
        <end position="1626"/>
    </location>
</feature>
<feature type="compositionally biased region" description="Polar residues" evidence="2">
    <location>
        <begin position="640"/>
        <end position="652"/>
    </location>
</feature>
<proteinExistence type="inferred from homology"/>
<dbReference type="GO" id="GO:0051083">
    <property type="term" value="P:'de novo' cotranslational protein folding"/>
    <property type="evidence" value="ECO:0007669"/>
    <property type="project" value="TreeGrafter"/>
</dbReference>
<dbReference type="InterPro" id="IPR032675">
    <property type="entry name" value="LRR_dom_sf"/>
</dbReference>
<gene>
    <name evidence="4" type="primary">TEL2</name>
    <name evidence="4" type="ORF">BG015_004765</name>
</gene>
<dbReference type="InterPro" id="IPR038528">
    <property type="entry name" value="TEL2_C_sf"/>
</dbReference>
<dbReference type="GO" id="GO:0051879">
    <property type="term" value="F:Hsp90 protein binding"/>
    <property type="evidence" value="ECO:0007669"/>
    <property type="project" value="TreeGrafter"/>
</dbReference>
<comment type="similarity">
    <text evidence="1">Belongs to the TEL2 family.</text>
</comment>
<evidence type="ECO:0000256" key="1">
    <source>
        <dbReference type="ARBA" id="ARBA00006133"/>
    </source>
</evidence>
<dbReference type="Proteomes" id="UP000748756">
    <property type="component" value="Unassembled WGS sequence"/>
</dbReference>
<feature type="region of interest" description="Disordered" evidence="2">
    <location>
        <begin position="151"/>
        <end position="182"/>
    </location>
</feature>
<dbReference type="PANTHER" id="PTHR15830">
    <property type="entry name" value="TELOMERE LENGTH REGULATION PROTEIN TEL2 FAMILY MEMBER"/>
    <property type="match status" value="1"/>
</dbReference>
<dbReference type="InterPro" id="IPR019337">
    <property type="entry name" value="Telomere_length_regulation_dom"/>
</dbReference>
<feature type="domain" description="Telomere length regulation protein conserved" evidence="3">
    <location>
        <begin position="1479"/>
        <end position="1589"/>
    </location>
</feature>
<feature type="region of interest" description="Disordered" evidence="2">
    <location>
        <begin position="213"/>
        <end position="269"/>
    </location>
</feature>
<dbReference type="EMBL" id="JAAAUQ010000222">
    <property type="protein sequence ID" value="KAF9152748.1"/>
    <property type="molecule type" value="Genomic_DNA"/>
</dbReference>
<sequence>MITRAAQSTTPDATMNRSLSTTGSINVPSLWRRGDWIDAADEMDEFETTENGQPIDDFDSSINLSSPFQLLLVSRRFADAAVHCLHRNLVFHGHDPYQAECVLSTLYKDDGLLDQEQRRSTSVRKLKELNEEQLMEGADHDDNDKDLLRRAQGTSRSHGVDDKSRLAGHVRAPKDGSNAAGGLWQMSDEQRLHVGWIKSLNRSLRRFSRFQGGASGVEDTSNTELDPSNSWMVGEGGGERVGNRRHVASGPNSRVGDKSQDGPLRMNPNEPRWTYRRYARRVVLNFAHPQASPQLLVRALECIGSRCRNQIHALDLHANEKMQDLGLETREELTRLFGSGFTKLRYLRLQGGFVDNQLLYALLNNFASPTPSQSSTSTHEGDGGGWRSFAEPRIRPPSPALNAELCCLSQVFLGPGSVTDSAVERLIDVAGKTLEVFTVTSCVDVGGGALASLLTKCSKLRVLAVHRSLARDRELLEGLGIPLESAVLGSQQLQQVHPLHLLQSQQQQESSDSNNSHDAPQTIRKTIVAPLERLELGTVKLTNTGITEILKATCKTLRFLVLETQHFSDAFLRNVISPLCTRLEGLHFDDPEHVQRLQQQIQGLGFSAGRRGAHLPRNQVMFGRSGRSFYSDPRHHYRSQPPSHHNYSTSFRPQHHNGQEGVFGSTTTDRQGGGRGDRSTKVSAWLGETTTDEWVTFGDCALWSSAASPAVSYDNGGANGSSGSRFPNQHRQHGQPLHQLYHKPALAMGNAFTHGIYHHHRHQASSNWILGDSDELLDRHRVAREAVDEVQEALSKLETFTVMDLDFVLERKGLYESQILMRQDDIWVQSAGFRALQMFYFARDSEAISAYLSDLQIQVRAPSPALSTVIRVLAEPLSFLGFLKSPSTNAALDSLPSWSGPIEPTAARRLYFIQHLLPNHLEFILDSITVDWLSALPSAEQTALFDTYFIPTLAARTKALADRSSSWDFSTAAVMALVSLQTLVGRINQRFSENHSFLNKTIFRLLKRLLEEYSLLDYFKTCYQIEATAGSGYSQQLPAVAAVAQATWDSFLSKLFSIPTRVSNVFGASRQFSSNAGDRTDLEKCFQEGYFFEQQAAQLQECVSTLSSLEAEERRHHAKAFGVVIAKLLRLGFGRTLVKLVVSTLWDKDAPDEALGWKLSLTGLSSTTAQTFLTALAEYLNRNQLETSRLYDSTEKSMDGSRQEVHKAAYLLFSLGFGLGEESNDMVEEILFQGRIYGSGMLRALICIQSGWPTGVKSRKDSVLAHTFMRALTIWSDTMLVNHASMEYQKYISYQLLLMIGYFNTSTLLEMDAIPIFGNGVGNWLELEVFKRKQIGLIVAEEFSRAVDTIGSPAEFGLDCADLDVKFARSLVQLKDGVHSYQPQPQTAKADAVISEGKRAQAVHGFDTTRGGSQVLELTDSDDNEDPDAATDAFPRSHRHLSDDESSDDDDDLRPYEMEDESDPDEDIGAARKPKVAPPLYLRDLSTYIRADEDREKTEIGLQLAAELIRRKVGSLELEEHAEELANSFIHLQDTFDTPGFYKLREGALVALVVSSPLLVSGVLTFQFYEKKNSLGQRLNILTALALGAQELSGFDQSTLPLSKGQSGPNSKNSNPATTSTSLTTQRPTFDNITSTISLARTRRFSQKSNIEASRPAPKANAFANLAPVFLGGLLGRWGGNRGAGTERGYDALQRAPTMLLKKFVVTLGVLVHYSGNSPHLLPMTRELLQFLLALRYHTPPSQPSPSSFGGVKSHPPTMDYLSSMLSGTTLATPTITSLKLPGEAGSSSNFNSFSSITTGVPFNADLVESLLFDLLILLTPASGALSDDLLLHEFYVEIMETQQWAMELWDSQKLEQGSNDKARMYCAALLQRCFELMKVSM</sequence>
<keyword evidence="5" id="KW-1185">Reference proteome</keyword>
<feature type="region of interest" description="Disordered" evidence="2">
    <location>
        <begin position="1"/>
        <end position="21"/>
    </location>
</feature>
<protein>
    <submittedName>
        <fullName evidence="4">Telomere binding protein</fullName>
    </submittedName>
</protein>
<feature type="region of interest" description="Disordered" evidence="2">
    <location>
        <begin position="629"/>
        <end position="682"/>
    </location>
</feature>
<feature type="region of interest" description="Disordered" evidence="2">
    <location>
        <begin position="714"/>
        <end position="736"/>
    </location>
</feature>
<evidence type="ECO:0000313" key="5">
    <source>
        <dbReference type="Proteomes" id="UP000748756"/>
    </source>
</evidence>
<comment type="caution">
    <text evidence="4">The sequence shown here is derived from an EMBL/GenBank/DDBJ whole genome shotgun (WGS) entry which is preliminary data.</text>
</comment>
<dbReference type="OrthoDB" id="10258062at2759"/>
<dbReference type="InterPro" id="IPR051970">
    <property type="entry name" value="TEL2_Regulation"/>
</dbReference>
<evidence type="ECO:0000313" key="4">
    <source>
        <dbReference type="EMBL" id="KAF9152748.1"/>
    </source>
</evidence>
<dbReference type="Pfam" id="PF10193">
    <property type="entry name" value="Telomere_reg-2"/>
    <property type="match status" value="1"/>
</dbReference>
<dbReference type="PANTHER" id="PTHR15830:SF10">
    <property type="entry name" value="TELOMERE LENGTH REGULATION PROTEIN TEL2 HOMOLOG"/>
    <property type="match status" value="1"/>
</dbReference>
<dbReference type="Gene3D" id="3.80.10.10">
    <property type="entry name" value="Ribonuclease Inhibitor"/>
    <property type="match status" value="1"/>
</dbReference>